<dbReference type="CDD" id="cd03177">
    <property type="entry name" value="GST_C_Delta_Epsilon"/>
    <property type="match status" value="1"/>
</dbReference>
<feature type="domain" description="GST N-terminal" evidence="2">
    <location>
        <begin position="1"/>
        <end position="82"/>
    </location>
</feature>
<dbReference type="PANTHER" id="PTHR43969:SF9">
    <property type="entry name" value="GLUTATHIONE S TRANSFERASE D10, ISOFORM A-RELATED"/>
    <property type="match status" value="1"/>
</dbReference>
<dbReference type="GO" id="GO:0006749">
    <property type="term" value="P:glutathione metabolic process"/>
    <property type="evidence" value="ECO:0007669"/>
    <property type="project" value="TreeGrafter"/>
</dbReference>
<dbReference type="Gene3D" id="3.40.30.10">
    <property type="entry name" value="Glutaredoxin"/>
    <property type="match status" value="1"/>
</dbReference>
<keyword evidence="4" id="KW-0808">Transferase</keyword>
<dbReference type="AlphaFoldDB" id="A0A7D5YS84"/>
<dbReference type="SUPFAM" id="SSF52833">
    <property type="entry name" value="Thioredoxin-like"/>
    <property type="match status" value="1"/>
</dbReference>
<dbReference type="PANTHER" id="PTHR43969">
    <property type="entry name" value="GLUTATHIONE S TRANSFERASE D10, ISOFORM A-RELATED"/>
    <property type="match status" value="1"/>
</dbReference>
<evidence type="ECO:0000256" key="1">
    <source>
        <dbReference type="ARBA" id="ARBA00011738"/>
    </source>
</evidence>
<dbReference type="Pfam" id="PF00043">
    <property type="entry name" value="GST_C"/>
    <property type="match status" value="1"/>
</dbReference>
<feature type="domain" description="GST C-terminal" evidence="3">
    <location>
        <begin position="88"/>
        <end position="211"/>
    </location>
</feature>
<dbReference type="Gene3D" id="1.20.1050.10">
    <property type="match status" value="1"/>
</dbReference>
<dbReference type="GO" id="GO:0004364">
    <property type="term" value="F:glutathione transferase activity"/>
    <property type="evidence" value="ECO:0007669"/>
    <property type="project" value="TreeGrafter"/>
</dbReference>
<accession>A0A7D5YS84</accession>
<dbReference type="InterPro" id="IPR010987">
    <property type="entry name" value="Glutathione-S-Trfase_C-like"/>
</dbReference>
<dbReference type="InterPro" id="IPR004045">
    <property type="entry name" value="Glutathione_S-Trfase_N"/>
</dbReference>
<dbReference type="FunFam" id="3.40.30.10:FF:000034">
    <property type="entry name" value="glutathione S-transferase 1"/>
    <property type="match status" value="1"/>
</dbReference>
<dbReference type="SFLD" id="SFLDS00019">
    <property type="entry name" value="Glutathione_Transferase_(cytos"/>
    <property type="match status" value="1"/>
</dbReference>
<dbReference type="SFLD" id="SFLDG01153">
    <property type="entry name" value="Main.4:_Theta-like"/>
    <property type="match status" value="1"/>
</dbReference>
<dbReference type="InterPro" id="IPR036249">
    <property type="entry name" value="Thioredoxin-like_sf"/>
</dbReference>
<reference evidence="4" key="2">
    <citation type="submission" date="2020-04" db="EMBL/GenBank/DDBJ databases">
        <authorList>
            <person name="Yang Y."/>
        </authorList>
    </citation>
    <scope>NUCLEOTIDE SEQUENCE</scope>
    <source>
        <tissue evidence="4">Antennae</tissue>
    </source>
</reference>
<organism evidence="4">
    <name type="scientific">Streltzoviella insularis</name>
    <dbReference type="NCBI Taxonomy" id="1206366"/>
    <lineage>
        <taxon>Eukaryota</taxon>
        <taxon>Metazoa</taxon>
        <taxon>Ecdysozoa</taxon>
        <taxon>Arthropoda</taxon>
        <taxon>Hexapoda</taxon>
        <taxon>Insecta</taxon>
        <taxon>Pterygota</taxon>
        <taxon>Neoptera</taxon>
        <taxon>Endopterygota</taxon>
        <taxon>Lepidoptera</taxon>
        <taxon>Glossata</taxon>
        <taxon>Ditrysia</taxon>
        <taxon>Cossoidea</taxon>
        <taxon>Cossidae</taxon>
        <taxon>Cossinae</taxon>
        <taxon>Streltzoviella</taxon>
    </lineage>
</organism>
<dbReference type="Pfam" id="PF13417">
    <property type="entry name" value="GST_N_3"/>
    <property type="match status" value="1"/>
</dbReference>
<reference evidence="4" key="1">
    <citation type="journal article" date="2019" name="Sci. Rep.">
        <title>Antennal transcriptome analyses and olfactory protein identification in an important wood-boring moth pest, Streltzoviella insularis (Lepidoptera: Cossidae).</title>
        <authorList>
            <person name="Yang Y"/>
            <person name="Li W"/>
            <person name="Tao J Zong.S."/>
        </authorList>
    </citation>
    <scope>NUCLEOTIDE SEQUENCE</scope>
    <source>
        <tissue evidence="4">Antennae</tissue>
    </source>
</reference>
<evidence type="ECO:0000259" key="3">
    <source>
        <dbReference type="PROSITE" id="PS50405"/>
    </source>
</evidence>
<dbReference type="SUPFAM" id="SSF47616">
    <property type="entry name" value="GST C-terminal domain-like"/>
    <property type="match status" value="1"/>
</dbReference>
<dbReference type="InterPro" id="IPR004046">
    <property type="entry name" value="GST_C"/>
</dbReference>
<evidence type="ECO:0000313" key="4">
    <source>
        <dbReference type="EMBL" id="QLI62206.1"/>
    </source>
</evidence>
<evidence type="ECO:0000259" key="2">
    <source>
        <dbReference type="PROSITE" id="PS50404"/>
    </source>
</evidence>
<dbReference type="PROSITE" id="PS50405">
    <property type="entry name" value="GST_CTER"/>
    <property type="match status" value="1"/>
</dbReference>
<dbReference type="InterPro" id="IPR040079">
    <property type="entry name" value="Glutathione_S-Trfase"/>
</dbReference>
<dbReference type="FunFam" id="1.20.1050.10:FF:000007">
    <property type="entry name" value="Glutathione S-transferase 1-1"/>
    <property type="match status" value="1"/>
</dbReference>
<name>A0A7D5YS84_9NEOP</name>
<proteinExistence type="evidence at transcript level"/>
<dbReference type="EMBL" id="MT386922">
    <property type="protein sequence ID" value="QLI62206.1"/>
    <property type="molecule type" value="mRNA"/>
</dbReference>
<comment type="subunit">
    <text evidence="1">Homodimer.</text>
</comment>
<dbReference type="PROSITE" id="PS50404">
    <property type="entry name" value="GST_NTER"/>
    <property type="match status" value="1"/>
</dbReference>
<sequence length="217" mass="24974">MAPKLYKMDASPPARAAMMVCDVHNVPLEMVDVNLIEKEHLKPEYLKKNPLHTVPMFEDGDFILQDSHAILIYLTEVYGKDDSLYPKETKQRAFVNQKLFFNNSILFTRLRNIAYPAIMEGVRKPSEKQLNDIKEAYGFLEEFFSRTKYLATNHITIADIAAFATVSSLIYIVSLDSKKYPRTHTWLKEMEKQSYSQKYNAPGVTQIGGMLQNLLDL</sequence>
<protein>
    <submittedName>
        <fullName evidence="4">Glutathione S-transferase 10</fullName>
    </submittedName>
</protein>
<dbReference type="InterPro" id="IPR036282">
    <property type="entry name" value="Glutathione-S-Trfase_C_sf"/>
</dbReference>
<dbReference type="SFLD" id="SFLDG00358">
    <property type="entry name" value="Main_(cytGST)"/>
    <property type="match status" value="1"/>
</dbReference>